<accession>X1JSZ8</accession>
<dbReference type="AlphaFoldDB" id="X1JSZ8"/>
<reference evidence="2" key="1">
    <citation type="journal article" date="2014" name="Front. Microbiol.">
        <title>High frequency of phylogenetically diverse reductive dehalogenase-homologous genes in deep subseafloor sedimentary metagenomes.</title>
        <authorList>
            <person name="Kawai M."/>
            <person name="Futagami T."/>
            <person name="Toyoda A."/>
            <person name="Takaki Y."/>
            <person name="Nishi S."/>
            <person name="Hori S."/>
            <person name="Arai W."/>
            <person name="Tsubouchi T."/>
            <person name="Morono Y."/>
            <person name="Uchiyama I."/>
            <person name="Ito T."/>
            <person name="Fujiyama A."/>
            <person name="Inagaki F."/>
            <person name="Takami H."/>
        </authorList>
    </citation>
    <scope>NUCLEOTIDE SEQUENCE</scope>
    <source>
        <strain evidence="2">Expedition CK06-06</strain>
    </source>
</reference>
<proteinExistence type="predicted"/>
<organism evidence="2">
    <name type="scientific">marine sediment metagenome</name>
    <dbReference type="NCBI Taxonomy" id="412755"/>
    <lineage>
        <taxon>unclassified sequences</taxon>
        <taxon>metagenomes</taxon>
        <taxon>ecological metagenomes</taxon>
    </lineage>
</organism>
<gene>
    <name evidence="2" type="ORF">S03H2_65156</name>
</gene>
<evidence type="ECO:0000256" key="1">
    <source>
        <dbReference type="SAM" id="Phobius"/>
    </source>
</evidence>
<sequence>ALLTGLSFAAFGKELLPVFTKLMRNKKLLWSPRICLVWLLWLILVGWVLYALFA</sequence>
<feature type="non-terminal residue" evidence="2">
    <location>
        <position position="1"/>
    </location>
</feature>
<feature type="transmembrane region" description="Helical" evidence="1">
    <location>
        <begin position="34"/>
        <end position="53"/>
    </location>
</feature>
<keyword evidence="1" id="KW-0472">Membrane</keyword>
<keyword evidence="1" id="KW-1133">Transmembrane helix</keyword>
<evidence type="ECO:0000313" key="2">
    <source>
        <dbReference type="EMBL" id="GAH84520.1"/>
    </source>
</evidence>
<dbReference type="EMBL" id="BARU01042401">
    <property type="protein sequence ID" value="GAH84520.1"/>
    <property type="molecule type" value="Genomic_DNA"/>
</dbReference>
<name>X1JSZ8_9ZZZZ</name>
<protein>
    <submittedName>
        <fullName evidence="2">Uncharacterized protein</fullName>
    </submittedName>
</protein>
<comment type="caution">
    <text evidence="2">The sequence shown here is derived from an EMBL/GenBank/DDBJ whole genome shotgun (WGS) entry which is preliminary data.</text>
</comment>
<keyword evidence="1" id="KW-0812">Transmembrane</keyword>